<evidence type="ECO:0000256" key="4">
    <source>
        <dbReference type="ARBA" id="ARBA00022729"/>
    </source>
</evidence>
<evidence type="ECO:0000256" key="8">
    <source>
        <dbReference type="ARBA" id="ARBA00023180"/>
    </source>
</evidence>
<dbReference type="PROSITE" id="PS51701">
    <property type="entry name" value="6_CYS"/>
    <property type="match status" value="13"/>
</dbReference>
<evidence type="ECO:0000256" key="3">
    <source>
        <dbReference type="ARBA" id="ARBA00022475"/>
    </source>
</evidence>
<dbReference type="PANTHER" id="PTHR38796:SF1">
    <property type="entry name" value="ANCHORED PROTEIN, PUTATIVE (AFU_ORTHOLOGUE AFUA_4G09600)-RELATED"/>
    <property type="match status" value="1"/>
</dbReference>
<evidence type="ECO:0000256" key="1">
    <source>
        <dbReference type="ARBA" id="ARBA00004236"/>
    </source>
</evidence>
<keyword evidence="4 10" id="KW-0732">Signal</keyword>
<organism evidence="12 13">
    <name type="scientific">Plasmodium chabaudi adami</name>
    <dbReference type="NCBI Taxonomy" id="5826"/>
    <lineage>
        <taxon>Eukaryota</taxon>
        <taxon>Sar</taxon>
        <taxon>Alveolata</taxon>
        <taxon>Apicomplexa</taxon>
        <taxon>Aconoidasida</taxon>
        <taxon>Haemosporida</taxon>
        <taxon>Plasmodiidae</taxon>
        <taxon>Plasmodium</taxon>
        <taxon>Plasmodium (Vinckeia)</taxon>
    </lineage>
</organism>
<dbReference type="SMART" id="SM00970">
    <property type="entry name" value="s48_45"/>
    <property type="match status" value="7"/>
</dbReference>
<keyword evidence="6" id="KW-0472">Membrane</keyword>
<keyword evidence="5" id="KW-0677">Repeat</keyword>
<evidence type="ECO:0000313" key="13">
    <source>
        <dbReference type="Proteomes" id="UP000195879"/>
    </source>
</evidence>
<feature type="domain" description="6-Cys" evidence="11">
    <location>
        <begin position="2304"/>
        <end position="2450"/>
    </location>
</feature>
<feature type="domain" description="6-Cys" evidence="11">
    <location>
        <begin position="1374"/>
        <end position="1566"/>
    </location>
</feature>
<dbReference type="Proteomes" id="UP000195879">
    <property type="component" value="Chromosome 3"/>
</dbReference>
<feature type="compositionally biased region" description="Low complexity" evidence="9">
    <location>
        <begin position="201"/>
        <end position="210"/>
    </location>
</feature>
<feature type="domain" description="6-Cys" evidence="11">
    <location>
        <begin position="2603"/>
        <end position="2731"/>
    </location>
</feature>
<feature type="domain" description="6-Cys" evidence="11">
    <location>
        <begin position="2452"/>
        <end position="2600"/>
    </location>
</feature>
<dbReference type="PANTHER" id="PTHR38796">
    <property type="match status" value="1"/>
</dbReference>
<reference evidence="12 13" key="1">
    <citation type="submission" date="2016-08" db="EMBL/GenBank/DDBJ databases">
        <authorList>
            <consortium name="Pathogen Informatics"/>
        </authorList>
    </citation>
    <scope>NUCLEOTIDE SEQUENCE [LARGE SCALE GENOMIC DNA]</scope>
    <source>
        <strain evidence="12 13">DK</strain>
    </source>
</reference>
<feature type="compositionally biased region" description="Acidic residues" evidence="9">
    <location>
        <begin position="211"/>
        <end position="226"/>
    </location>
</feature>
<dbReference type="GO" id="GO:0005886">
    <property type="term" value="C:plasma membrane"/>
    <property type="evidence" value="ECO:0007669"/>
    <property type="project" value="UniProtKB-SubCell"/>
</dbReference>
<feature type="domain" description="6-Cys" evidence="11">
    <location>
        <begin position="1861"/>
        <end position="2042"/>
    </location>
</feature>
<evidence type="ECO:0000256" key="7">
    <source>
        <dbReference type="ARBA" id="ARBA00023157"/>
    </source>
</evidence>
<sequence length="2759" mass="319257">MRKPILIVCLFFFYFFLYIFAKKNDINYGDIIIEKPYCSSKFLEKNILDDKTKWCSNIFNIWKYQNVINKKKNYKNAKSIFKIGRYNNDSSKLVRILSNRFYNLFYEFVYAKSIKYPSYINSIWLEWHIPDVGKQIDEWKTVHKKNGINFCEDLHLSNTLGDDYYSFRKMRRLDEFGDGTEDEEDEEEEEEETVVSPSPDPDAAPIASPDEAPESEEELEEIENDINVDQINDKFELTIDKSIFEEGRKGNFTGDNTNNDYVCDFRKHIKVSESKETEKVCELNIVKPIANINIICPTKDSGHGEFENITYFPKRAPYIVLVKTKNPENESKIKFKEKKISDLLYGTIIPKTHNGKKNNFNRGSIRFILPTIVVKPTTFYIICDNSKSKKDALKGKKGIAKISVMPYGSIEKGCNYSKNKNHLFGININIEEKEKQIDDTENVIDNSGKGNMPCFFQLNAGEAGGIIFPENYKSSTCFEEVIEYNPNKKWDRNKKEINELINGAIIYKTDINYKYFNAKYIGIPTSYRKSLHIFCTITTTDNKSHMVYLSINQEINMSAFDLFESFIRLNKMTEVAQKLGQKNEYMCDFTNRLDATNDNNENVKKVIICRKKLKEFDIFRLKCDFNKTKNKNIEMIPGSIKEKHHVLKLDLDVQLLLLKLYMKLNSKLYRHIHEYPPFLIFPLNIISQLELKKNIIFKNHKYEKYFTEAPNKDGLLVNLLTYLKSLDVLPMNTEIESINIDVNDSDQNVVDISFQVPAYIYNDNPYYFVFGCNNTNDNGKIGIVELIISKNEEIIKGCNFHSDVLEHFSNNVKPGEEGCKIDAYPNDIIGFNCQKNQYSISYEDNLDADTDVDLENVKVEPDDCFDSINIDTTKNYLVNVLPGVQTYRSKSRSMPRYFKVPHHNNELDVTFGCSCSMGSKTYKISVTVKALNDKGPKEYEKSEIKSIPSIVDDDIYACPHNRAIDAKLIKWNNEDTEIIDSCKIDVNRFRSYAQLACPSNNFSMHSNIQLTYNISKPNKIDEYKTFDESELYKLIPHSEILVDVMESSNDINVDTYNVYLFFPYYIKDDYEINVVCDNTHTKYENKRGGKYIYNIKIPKRQNKVKGCNFNANIKSEMFENGEIIKIDENTNTCKIDVKPKDVIAFECPPETVKITNCFKDAIIDNKLVNLSTILQLNNNISSWTYGHKTSYLEIPPVIGIDAPLTCICVGFKKDYDIESVLSPKFLNEIYKKLGIVNTIYTNPIVSSKSIKYNSKLFEKYKENKIGNFFDCMKNTKITEPDSNPQNIIENFFIENFFIENIDKYTSNIKQDEYYLDKYSLLNGYDVWENTYDNALEESIIKDIESFEKTDFKIYTLEVNLKPSKLIKPIQLTDDKYVCDFSKNNLIVPQNEMENTPKDISCYTILSPLDTLYVKCPTIKSKYSEAERAMEDEDDEYEKEVIELIDRLDVPETDSDVETDPNVLLDKETYTKYFSSLTLKPKSFFSSVTNYSHEVEENAEAVLKGSIFTEMKVLKKSNPYISYASIIIPPYIESNDILKVECDNTGYKEGGNIAGYNGITYIELSSHNYKIKGCDFTQHESTILTKGTNALENDDTCNIEVYTNEPFGIMCAPSYTLEPKNCFYKVYDKTNNIKDFKELIPGATILSLTNSKQEVAYAKVPNDYAYKLKFSCKCKGKFDKEKTVNILLNNDEMEYDDLNIVDSVKANNTNLCNFFENNELSLLNASDKIVLCKINPDLFSEVIVLLPILGEENSEQSEYKKYNTTPELEIDNDLKFIGDNKKNHPLSSILKGVIGNRIFNFEKIKQTVDGQTKGIGFSFFVPPVLENINLKFQINEKTDVESVLKPKGLVYIFIKKNVDPNILKVCDFTSGKTNLIGNNIHDLEKKCNVNIKGGDIFGIICPRGFTLFPKGCFSSVMLEYYNNSNSEKDENIMNIKNYINSVQEIIYNPKPKEIKELLDEGYNDLEHMENFSNFSNITEILKFKNYNMGNMKWDYNKYDSSSYAQVPESFDTALKFSCSCYNPQNETSGLMTVQSENLNLDTKPIEQTIYENNIILPYKNKVNKNLEFDSIDTNNTCNNNDEYFYKPDNIIEKSNHYLCDYSDENFFNFIGDKKIKRNVCKINANKFDIITIKCPYIKNDNPQKVDKEQDDSTNNENKIIIHFDDMEYVTYFNETDKTISLRDIYLKNYYGRTEEEFNELNILSINPDNSNIYYPKNILNDVIINNKIVKLQTALPGLIFLNSKTEDNDENNQLQTDGTSTFIIPPFIKNDFHFQIVCGKYITENSKDYISLGVVNINISANLNQINGCDFVNPENSSDSIFIHKKNEKNNLICEIDLVPNRIVGINCPNKKLKPENCFSQMYYIKESEFDGSMELFNDSTNKVNITSLIKNTVSINNIERSNNTYSYLILPKYIDLDANMDRIFICTCDNKYIAKIKADPESIKAENKHRNETRSCEYDYVNKIARCNIMEGMETNVSDINSTVITYNVNLSRWDRLIIKYPTSNKFQFESSFVNPFNLKEKVLYNNMPTYIDDILPGAIIYNKYDPRTKLIEYTLRIPPYIPKHIQFAIEFNNRYTLANYNEEKVQGNIAYINVNVNQGYKEISGCDFTGKYSNLFTKSFNSITNGTEECTIHITTNNKFAGFACPSNYIVKPNNCFANIYDNKDSQKVKKLSEIANNAEYDYIKYNSKGYTLSYVTFNNENKEQNISCQCVGENSTYTINIIFEPFSPRQPMSILRPFIKYVQLKPDTFSKYLRRSQ</sequence>
<feature type="domain" description="6-Cys" evidence="11">
    <location>
        <begin position="583"/>
        <end position="791"/>
    </location>
</feature>
<proteinExistence type="predicted"/>
<evidence type="ECO:0000256" key="2">
    <source>
        <dbReference type="ARBA" id="ARBA00004241"/>
    </source>
</evidence>
<dbReference type="InterPro" id="IPR038160">
    <property type="entry name" value="6_CYS_dom_sf"/>
</dbReference>
<comment type="subcellular location">
    <subcellularLocation>
        <location evidence="1">Cell membrane</location>
    </subcellularLocation>
    <subcellularLocation>
        <location evidence="2">Cell surface</location>
    </subcellularLocation>
</comment>
<feature type="domain" description="6-Cys" evidence="11">
    <location>
        <begin position="410"/>
        <end position="560"/>
    </location>
</feature>
<accession>A0A1D3LF54</accession>
<feature type="domain" description="6-Cys" evidence="11">
    <location>
        <begin position="259"/>
        <end position="407"/>
    </location>
</feature>
<feature type="domain" description="6-Cys" evidence="11">
    <location>
        <begin position="794"/>
        <end position="938"/>
    </location>
</feature>
<keyword evidence="7" id="KW-1015">Disulfide bond</keyword>
<feature type="compositionally biased region" description="Acidic residues" evidence="9">
    <location>
        <begin position="176"/>
        <end position="193"/>
    </location>
</feature>
<dbReference type="InterPro" id="IPR010884">
    <property type="entry name" value="6_CYS_dom"/>
</dbReference>
<evidence type="ECO:0000259" key="11">
    <source>
        <dbReference type="PROSITE" id="PS51701"/>
    </source>
</evidence>
<feature type="region of interest" description="Disordered" evidence="9">
    <location>
        <begin position="176"/>
        <end position="226"/>
    </location>
</feature>
<dbReference type="GO" id="GO:0009986">
    <property type="term" value="C:cell surface"/>
    <property type="evidence" value="ECO:0007669"/>
    <property type="project" value="UniProtKB-SubCell"/>
</dbReference>
<keyword evidence="3" id="KW-1003">Cell membrane</keyword>
<dbReference type="Gene3D" id="2.60.40.2860">
    <property type="match status" value="9"/>
</dbReference>
<evidence type="ECO:0000256" key="6">
    <source>
        <dbReference type="ARBA" id="ARBA00023136"/>
    </source>
</evidence>
<feature type="signal peptide" evidence="10">
    <location>
        <begin position="1"/>
        <end position="21"/>
    </location>
</feature>
<dbReference type="InterPro" id="IPR051444">
    <property type="entry name" value="Parasite_Repro/Invasion_Surf"/>
</dbReference>
<feature type="chain" id="PRO_5008917647" evidence="10">
    <location>
        <begin position="22"/>
        <end position="2759"/>
    </location>
</feature>
<dbReference type="Pfam" id="PF07422">
    <property type="entry name" value="s48_45"/>
    <property type="match status" value="7"/>
</dbReference>
<evidence type="ECO:0000256" key="5">
    <source>
        <dbReference type="ARBA" id="ARBA00022737"/>
    </source>
</evidence>
<feature type="domain" description="6-Cys" evidence="11">
    <location>
        <begin position="1103"/>
        <end position="1232"/>
    </location>
</feature>
<dbReference type="OrthoDB" id="369933at2759"/>
<protein>
    <submittedName>
        <fullName evidence="12">6-cysteine protein</fullName>
    </submittedName>
</protein>
<feature type="domain" description="6-Cys" evidence="11">
    <location>
        <begin position="2094"/>
        <end position="2301"/>
    </location>
</feature>
<evidence type="ECO:0000256" key="10">
    <source>
        <dbReference type="SAM" id="SignalP"/>
    </source>
</evidence>
<feature type="domain" description="6-Cys" evidence="11">
    <location>
        <begin position="1569"/>
        <end position="1697"/>
    </location>
</feature>
<evidence type="ECO:0000313" key="12">
    <source>
        <dbReference type="EMBL" id="SCM04958.1"/>
    </source>
</evidence>
<feature type="domain" description="6-Cys" evidence="11">
    <location>
        <begin position="954"/>
        <end position="1100"/>
    </location>
</feature>
<dbReference type="EMBL" id="LT608197">
    <property type="protein sequence ID" value="SCM04958.1"/>
    <property type="molecule type" value="Genomic_DNA"/>
</dbReference>
<gene>
    <name evidence="12" type="primary">P230</name>
    <name evidence="12" type="ORF">PCHDK_000038100</name>
</gene>
<keyword evidence="8" id="KW-0325">Glycoprotein</keyword>
<name>A0A1D3LF54_PLACE</name>
<evidence type="ECO:0000256" key="9">
    <source>
        <dbReference type="SAM" id="MobiDB-lite"/>
    </source>
</evidence>